<dbReference type="PANTHER" id="PTHR44858:SF1">
    <property type="entry name" value="UDP-N-ACETYLGLUCOSAMINE--PEPTIDE N-ACETYLGLUCOSAMINYLTRANSFERASE SPINDLY-RELATED"/>
    <property type="match status" value="1"/>
</dbReference>
<dbReference type="SUPFAM" id="SSF48452">
    <property type="entry name" value="TPR-like"/>
    <property type="match status" value="1"/>
</dbReference>
<dbReference type="EMBL" id="CP000825">
    <property type="protein sequence ID" value="ABV50050.1"/>
    <property type="molecule type" value="Genomic_DNA"/>
</dbReference>
<dbReference type="PANTHER" id="PTHR44858">
    <property type="entry name" value="TETRATRICOPEPTIDE REPEAT PROTEIN 6"/>
    <property type="match status" value="1"/>
</dbReference>
<dbReference type="InterPro" id="IPR011990">
    <property type="entry name" value="TPR-like_helical_dom_sf"/>
</dbReference>
<dbReference type="InterPro" id="IPR050498">
    <property type="entry name" value="Ycf3"/>
</dbReference>
<keyword evidence="4" id="KW-0175">Coiled coil</keyword>
<evidence type="ECO:0000256" key="1">
    <source>
        <dbReference type="ARBA" id="ARBA00022737"/>
    </source>
</evidence>
<evidence type="ECO:0000256" key="3">
    <source>
        <dbReference type="PROSITE-ProRule" id="PRU00339"/>
    </source>
</evidence>
<dbReference type="STRING" id="93060.P9215_04341"/>
<evidence type="ECO:0000256" key="4">
    <source>
        <dbReference type="SAM" id="Coils"/>
    </source>
</evidence>
<organism evidence="5 6">
    <name type="scientific">Prochlorococcus marinus (strain MIT 9215)</name>
    <dbReference type="NCBI Taxonomy" id="93060"/>
    <lineage>
        <taxon>Bacteria</taxon>
        <taxon>Bacillati</taxon>
        <taxon>Cyanobacteriota</taxon>
        <taxon>Cyanophyceae</taxon>
        <taxon>Synechococcales</taxon>
        <taxon>Prochlorococcaceae</taxon>
        <taxon>Prochlorococcus</taxon>
    </lineage>
</organism>
<dbReference type="RefSeq" id="WP_012007192.1">
    <property type="nucleotide sequence ID" value="NC_009840.1"/>
</dbReference>
<dbReference type="HOGENOM" id="CLU_290166_0_0_3"/>
<evidence type="ECO:0000256" key="2">
    <source>
        <dbReference type="ARBA" id="ARBA00022803"/>
    </source>
</evidence>
<gene>
    <name evidence="5" type="ordered locus">P9215_04341</name>
</gene>
<keyword evidence="1" id="KW-0677">Repeat</keyword>
<sequence length="1055" mass="124157">MFLYYEKSYLEIDTMDDLSADQLKERGDKNFSVKNYETSIEDYTKAIIKNPKFGRAYNNRGNSKLALGDFNGALSDYLEGTKVEPLLPHNFHNIGRAYFQLQEYKKSIDYFSKAIELKDNSLKSESYRLRGFCKINLNLSNEALDDLKKSLEIDPNNIESIGCIAYAKWQLGHVHESLIAANKAIRLDSECKIALLARGICRGELNKNYEAIVDLNKALSDFLIPIGFLARGTLWQELNNHEKAIDDFTSALNIEPKLFTAYFNRAESQIMIGEYEKALIDINKAIDFEKDDGDYFYRRGFIKTYLKQNKEAKKDFLKAEELGNRNATHVLSKKELTIKVLYDLEEEYNPEFKIYDEEDLIQEYENNIQRLKKHTAETIKNQDQNLIINLAKRYKDLHLDSPESFHILGFNPNKVPNWQYEAAAFLAINVSSQYHYKGKEECIRSLAKYLKDLKHPIYDSDNNYLLETFLPGSFFIALSDYLNKNEFDFSESKRELIINDIQNKAEKIANYNENEEYSKYATWLILEAYENTFKNIILAYVIKEKIKYDFYLVEIKDVSEKLKEVFYSHSLENLPEKSPIIDLEDFLERFKDIADWDFIADSILKSFENLEDTDLDIDQLDSITSEFYLKDFDDFNWELIEKEIFDKYPPKDISIEDSNPQFWPIFIPIDNSDVQYQSWESKYYADIYDDAYKLENIYSSINYLYDDDADKSIETVANDIRNKMYKTYDNEKYILNGVNKIIWEITQKNVNWEYVSENLFYYAGWPNNHTWRDYYQQNKGLLLAAQKGKVISICLIDNEDNREYLQDLGYVENKDFSEEIKIGEFFKTPSIFMEASDEIKENDFDCLNFYHIPNKNCCFSKEFVEESFEINKEKIISVEEITLDKVEEGFINSIPSFLPPEKVYINVQKGKNKSKKSWDNYYEKFKDKFNNGFRNIISLRKNDHVVFLLKELGYKENKLDKEGQMQISLDNIGDLKIGEYVCCEELSKFQGSSNNAIHILHRSFGGKNPFTLEDDDWWSDKKFLEKWLGLESNLILKIVETIDFDSMFEEETNDE</sequence>
<feature type="repeat" description="TPR" evidence="3">
    <location>
        <begin position="259"/>
        <end position="292"/>
    </location>
</feature>
<dbReference type="PROSITE" id="PS50005">
    <property type="entry name" value="TPR"/>
    <property type="match status" value="4"/>
</dbReference>
<dbReference type="Pfam" id="PF13181">
    <property type="entry name" value="TPR_8"/>
    <property type="match status" value="1"/>
</dbReference>
<feature type="repeat" description="TPR" evidence="3">
    <location>
        <begin position="225"/>
        <end position="258"/>
    </location>
</feature>
<keyword evidence="2 3" id="KW-0802">TPR repeat</keyword>
<dbReference type="Gene3D" id="1.25.40.10">
    <property type="entry name" value="Tetratricopeptide repeat domain"/>
    <property type="match status" value="3"/>
</dbReference>
<feature type="repeat" description="TPR" evidence="3">
    <location>
        <begin position="124"/>
        <end position="157"/>
    </location>
</feature>
<dbReference type="Proteomes" id="UP000002014">
    <property type="component" value="Chromosome"/>
</dbReference>
<feature type="coiled-coil region" evidence="4">
    <location>
        <begin position="354"/>
        <end position="381"/>
    </location>
</feature>
<dbReference type="SMART" id="SM00028">
    <property type="entry name" value="TPR"/>
    <property type="match status" value="8"/>
</dbReference>
<evidence type="ECO:0000313" key="5">
    <source>
        <dbReference type="EMBL" id="ABV50050.1"/>
    </source>
</evidence>
<protein>
    <submittedName>
        <fullName evidence="5">Uncharacterized protein</fullName>
    </submittedName>
</protein>
<dbReference type="InterPro" id="IPR019734">
    <property type="entry name" value="TPR_rpt"/>
</dbReference>
<dbReference type="PROSITE" id="PS50293">
    <property type="entry name" value="TPR_REGION"/>
    <property type="match status" value="1"/>
</dbReference>
<dbReference type="eggNOG" id="COG0457">
    <property type="taxonomic scope" value="Bacteria"/>
</dbReference>
<evidence type="ECO:0000313" key="6">
    <source>
        <dbReference type="Proteomes" id="UP000002014"/>
    </source>
</evidence>
<feature type="repeat" description="TPR" evidence="3">
    <location>
        <begin position="88"/>
        <end position="121"/>
    </location>
</feature>
<name>A8G369_PROM2</name>
<dbReference type="AlphaFoldDB" id="A8G369"/>
<proteinExistence type="predicted"/>
<dbReference type="SUPFAM" id="SSF81901">
    <property type="entry name" value="HCP-like"/>
    <property type="match status" value="1"/>
</dbReference>
<reference evidence="5 6" key="1">
    <citation type="journal article" date="2007" name="PLoS Genet.">
        <title>Patterns and implications of gene gain and loss in the evolution of Prochlorococcus.</title>
        <authorList>
            <person name="Kettler G.C."/>
            <person name="Martiny A.C."/>
            <person name="Huang K."/>
            <person name="Zucker J."/>
            <person name="Coleman M.L."/>
            <person name="Rodrigue S."/>
            <person name="Chen F."/>
            <person name="Lapidus A."/>
            <person name="Ferriera S."/>
            <person name="Johnson J."/>
            <person name="Steglich C."/>
            <person name="Church G.M."/>
            <person name="Richardson P."/>
            <person name="Chisholm S.W."/>
        </authorList>
    </citation>
    <scope>NUCLEOTIDE SEQUENCE [LARGE SCALE GENOMIC DNA]</scope>
    <source>
        <strain evidence="5 6">MIT 9215</strain>
    </source>
</reference>
<accession>A8G369</accession>
<dbReference type="KEGG" id="pmh:P9215_04341"/>
<dbReference type="OrthoDB" id="539091at2"/>